<evidence type="ECO:0000313" key="3">
    <source>
        <dbReference type="Proteomes" id="UP001218231"/>
    </source>
</evidence>
<accession>A0ABY7U353</accession>
<keyword evidence="1" id="KW-0812">Transmembrane</keyword>
<gene>
    <name evidence="2" type="ORF">PQ457_06890</name>
</gene>
<organism evidence="2 3">
    <name type="scientific">Novosphingobium humi</name>
    <dbReference type="NCBI Taxonomy" id="2282397"/>
    <lineage>
        <taxon>Bacteria</taxon>
        <taxon>Pseudomonadati</taxon>
        <taxon>Pseudomonadota</taxon>
        <taxon>Alphaproteobacteria</taxon>
        <taxon>Sphingomonadales</taxon>
        <taxon>Sphingomonadaceae</taxon>
        <taxon>Novosphingobium</taxon>
    </lineage>
</organism>
<evidence type="ECO:0000256" key="1">
    <source>
        <dbReference type="SAM" id="Phobius"/>
    </source>
</evidence>
<evidence type="ECO:0008006" key="4">
    <source>
        <dbReference type="Google" id="ProtNLM"/>
    </source>
</evidence>
<feature type="transmembrane region" description="Helical" evidence="1">
    <location>
        <begin position="21"/>
        <end position="39"/>
    </location>
</feature>
<keyword evidence="1" id="KW-1133">Transmembrane helix</keyword>
<keyword evidence="3" id="KW-1185">Reference proteome</keyword>
<reference evidence="2 3" key="1">
    <citation type="submission" date="2023-02" db="EMBL/GenBank/DDBJ databases">
        <title>Genome sequence of Novosphingobium humi KACC 19094.</title>
        <authorList>
            <person name="Kim S."/>
            <person name="Heo J."/>
            <person name="Kwon S.-W."/>
        </authorList>
    </citation>
    <scope>NUCLEOTIDE SEQUENCE [LARGE SCALE GENOMIC DNA]</scope>
    <source>
        <strain evidence="2 3">KACC 19094</strain>
    </source>
</reference>
<dbReference type="RefSeq" id="WP_273618994.1">
    <property type="nucleotide sequence ID" value="NZ_CP117417.1"/>
</dbReference>
<dbReference type="EMBL" id="CP117417">
    <property type="protein sequence ID" value="WCT78684.1"/>
    <property type="molecule type" value="Genomic_DNA"/>
</dbReference>
<sequence length="97" mass="10591">MNWLKQALTGRDNQTFAFARLIGFAVMIVFGFGLPMYAIVTIRDNAMDVGEWLQIWSALPVYLSLIIGAVGMLIAGTAFTEPHGTPRDKAAPPPDQP</sequence>
<keyword evidence="1" id="KW-0472">Membrane</keyword>
<dbReference type="Proteomes" id="UP001218231">
    <property type="component" value="Chromosome"/>
</dbReference>
<proteinExistence type="predicted"/>
<protein>
    <recommendedName>
        <fullName evidence="4">Solute:sodium symporter small subunit</fullName>
    </recommendedName>
</protein>
<name>A0ABY7U353_9SPHN</name>
<feature type="transmembrane region" description="Helical" evidence="1">
    <location>
        <begin position="59"/>
        <end position="79"/>
    </location>
</feature>
<evidence type="ECO:0000313" key="2">
    <source>
        <dbReference type="EMBL" id="WCT78684.1"/>
    </source>
</evidence>